<evidence type="ECO:0000313" key="6">
    <source>
        <dbReference type="Proteomes" id="UP000442334"/>
    </source>
</evidence>
<evidence type="ECO:0000256" key="3">
    <source>
        <dbReference type="SAM" id="Phobius"/>
    </source>
</evidence>
<dbReference type="PANTHER" id="PTHR30069:SF29">
    <property type="entry name" value="HEMOGLOBIN AND HEMOGLOBIN-HAPTOGLOBIN-BINDING PROTEIN 1-RELATED"/>
    <property type="match status" value="1"/>
</dbReference>
<dbReference type="InterPro" id="IPR037066">
    <property type="entry name" value="Plug_dom_sf"/>
</dbReference>
<feature type="non-terminal residue" evidence="5">
    <location>
        <position position="375"/>
    </location>
</feature>
<reference evidence="5 6" key="1">
    <citation type="journal article" date="2019" name="Nat. Med.">
        <title>A library of human gut bacterial isolates paired with longitudinal multiomics data enables mechanistic microbiome research.</title>
        <authorList>
            <person name="Poyet M."/>
            <person name="Groussin M."/>
            <person name="Gibbons S.M."/>
            <person name="Avila-Pacheco J."/>
            <person name="Jiang X."/>
            <person name="Kearney S.M."/>
            <person name="Perrotta A.R."/>
            <person name="Berdy B."/>
            <person name="Zhao S."/>
            <person name="Lieberman T.D."/>
            <person name="Swanson P.K."/>
            <person name="Smith M."/>
            <person name="Roesemann S."/>
            <person name="Alexander J.E."/>
            <person name="Rich S.A."/>
            <person name="Livny J."/>
            <person name="Vlamakis H."/>
            <person name="Clish C."/>
            <person name="Bullock K."/>
            <person name="Deik A."/>
            <person name="Scott J."/>
            <person name="Pierce K.A."/>
            <person name="Xavier R.J."/>
            <person name="Alm E.J."/>
        </authorList>
    </citation>
    <scope>NUCLEOTIDE SEQUENCE [LARGE SCALE GENOMIC DNA]</scope>
    <source>
        <strain evidence="5 6">BIOML-A21</strain>
    </source>
</reference>
<dbReference type="Pfam" id="PF13715">
    <property type="entry name" value="CarbopepD_reg_2"/>
    <property type="match status" value="1"/>
</dbReference>
<dbReference type="Pfam" id="PF07715">
    <property type="entry name" value="Plug"/>
    <property type="match status" value="1"/>
</dbReference>
<protein>
    <submittedName>
        <fullName evidence="5">TonB-dependent receptor</fullName>
    </submittedName>
</protein>
<comment type="caution">
    <text evidence="5">The sequence shown here is derived from an EMBL/GenBank/DDBJ whole genome shotgun (WGS) entry which is preliminary data.</text>
</comment>
<keyword evidence="3" id="KW-1133">Transmembrane helix</keyword>
<evidence type="ECO:0000259" key="4">
    <source>
        <dbReference type="Pfam" id="PF07715"/>
    </source>
</evidence>
<dbReference type="SUPFAM" id="SSF49464">
    <property type="entry name" value="Carboxypeptidase regulatory domain-like"/>
    <property type="match status" value="1"/>
</dbReference>
<dbReference type="Gene3D" id="2.60.40.1120">
    <property type="entry name" value="Carboxypeptidase-like, regulatory domain"/>
    <property type="match status" value="1"/>
</dbReference>
<dbReference type="AlphaFoldDB" id="A0A7J5GQN7"/>
<keyword evidence="5" id="KW-0675">Receptor</keyword>
<evidence type="ECO:0000313" key="5">
    <source>
        <dbReference type="EMBL" id="KAB4179470.1"/>
    </source>
</evidence>
<name>A0A7J5GQN7_BACUN</name>
<keyword evidence="2" id="KW-0813">Transport</keyword>
<dbReference type="Gene3D" id="2.170.130.10">
    <property type="entry name" value="TonB-dependent receptor, plug domain"/>
    <property type="match status" value="1"/>
</dbReference>
<comment type="subcellular location">
    <subcellularLocation>
        <location evidence="2">Cell outer membrane</location>
        <topology evidence="2">Multi-pass membrane protein</topology>
    </subcellularLocation>
</comment>
<keyword evidence="1" id="KW-0732">Signal</keyword>
<organism evidence="5 6">
    <name type="scientific">Bacteroides uniformis</name>
    <dbReference type="NCBI Taxonomy" id="820"/>
    <lineage>
        <taxon>Bacteria</taxon>
        <taxon>Pseudomonadati</taxon>
        <taxon>Bacteroidota</taxon>
        <taxon>Bacteroidia</taxon>
        <taxon>Bacteroidales</taxon>
        <taxon>Bacteroidaceae</taxon>
        <taxon>Bacteroides</taxon>
    </lineage>
</organism>
<keyword evidence="2 3" id="KW-0472">Membrane</keyword>
<dbReference type="GO" id="GO:0044718">
    <property type="term" value="P:siderophore transmembrane transport"/>
    <property type="evidence" value="ECO:0007669"/>
    <property type="project" value="TreeGrafter"/>
</dbReference>
<accession>A0A7J5GQN7</accession>
<comment type="similarity">
    <text evidence="2">Belongs to the TonB-dependent receptor family.</text>
</comment>
<feature type="transmembrane region" description="Helical" evidence="3">
    <location>
        <begin position="7"/>
        <end position="25"/>
    </location>
</feature>
<dbReference type="PANTHER" id="PTHR30069">
    <property type="entry name" value="TONB-DEPENDENT OUTER MEMBRANE RECEPTOR"/>
    <property type="match status" value="1"/>
</dbReference>
<dbReference type="InterPro" id="IPR039426">
    <property type="entry name" value="TonB-dep_rcpt-like"/>
</dbReference>
<keyword evidence="2" id="KW-0998">Cell outer membrane</keyword>
<dbReference type="GO" id="GO:0015344">
    <property type="term" value="F:siderophore uptake transmembrane transporter activity"/>
    <property type="evidence" value="ECO:0007669"/>
    <property type="project" value="TreeGrafter"/>
</dbReference>
<dbReference type="InterPro" id="IPR008969">
    <property type="entry name" value="CarboxyPept-like_regulatory"/>
</dbReference>
<dbReference type="InterPro" id="IPR012910">
    <property type="entry name" value="Plug_dom"/>
</dbReference>
<keyword evidence="2 3" id="KW-0812">Transmembrane</keyword>
<proteinExistence type="inferred from homology"/>
<sequence>MKKGILGCNIIYLFILICIGIALPIKSQNNYKVKLTGTVYEYDHNNKRLPLEFAAVSIPEIALGTTSDENGRYILENVPTGKIRMQIQYLGKVSIDTLINVNKDLVLNFTMRNEDFKLKEVTVTATNSRSGKSTSSHISRSAMDHMQATSLYDVMSLMPGGISQNQDMSSAQQINIRQVSSSSGPEAPMNAMGTAIIRDGAPISNNANLSAMSPTVLSGTETPASLAGGASPAGGTDVRSISTENIESIQIVRGIPSVEYGDLTSGAVIINTKAGREPLRVKAKANPNIYQVSMGTGFELGKKKGALNVSADYAYNTNNPISSYQHYQRATTKLLYSNTFFNNKLRTNSSFDFIYGKDQRERNPDDEQTKTASEG</sequence>
<dbReference type="PROSITE" id="PS52016">
    <property type="entry name" value="TONB_DEPENDENT_REC_3"/>
    <property type="match status" value="1"/>
</dbReference>
<gene>
    <name evidence="5" type="ORF">GAQ34_22655</name>
</gene>
<dbReference type="GO" id="GO:0009279">
    <property type="term" value="C:cell outer membrane"/>
    <property type="evidence" value="ECO:0007669"/>
    <property type="project" value="UniProtKB-SubCell"/>
</dbReference>
<dbReference type="Proteomes" id="UP000442334">
    <property type="component" value="Unassembled WGS sequence"/>
</dbReference>
<keyword evidence="2" id="KW-1134">Transmembrane beta strand</keyword>
<evidence type="ECO:0000256" key="1">
    <source>
        <dbReference type="ARBA" id="ARBA00022729"/>
    </source>
</evidence>
<dbReference type="EMBL" id="WCUA01000133">
    <property type="protein sequence ID" value="KAB4179470.1"/>
    <property type="molecule type" value="Genomic_DNA"/>
</dbReference>
<feature type="domain" description="TonB-dependent receptor plug" evidence="4">
    <location>
        <begin position="133"/>
        <end position="268"/>
    </location>
</feature>
<evidence type="ECO:0000256" key="2">
    <source>
        <dbReference type="PROSITE-ProRule" id="PRU01360"/>
    </source>
</evidence>
<dbReference type="SUPFAM" id="SSF56935">
    <property type="entry name" value="Porins"/>
    <property type="match status" value="1"/>
</dbReference>